<proteinExistence type="predicted"/>
<protein>
    <submittedName>
        <fullName evidence="1">Uncharacterized protein</fullName>
    </submittedName>
</protein>
<evidence type="ECO:0000313" key="1">
    <source>
        <dbReference type="EMBL" id="SPT78881.1"/>
    </source>
</evidence>
<reference evidence="1 2" key="1">
    <citation type="submission" date="2018-06" db="EMBL/GenBank/DDBJ databases">
        <authorList>
            <consortium name="Pathogen Informatics"/>
            <person name="Doyle S."/>
        </authorList>
    </citation>
    <scope>NUCLEOTIDE SEQUENCE [LARGE SCALE GENOMIC DNA]</scope>
    <source>
        <strain evidence="1 2">NCTC13093</strain>
    </source>
</reference>
<dbReference type="EMBL" id="UAPV01000004">
    <property type="protein sequence ID" value="SPT78881.1"/>
    <property type="molecule type" value="Genomic_DNA"/>
</dbReference>
<evidence type="ECO:0000313" key="2">
    <source>
        <dbReference type="Proteomes" id="UP000250086"/>
    </source>
</evidence>
<dbReference type="AlphaFoldDB" id="A0A2X0XN73"/>
<accession>A0A2X0XN73</accession>
<gene>
    <name evidence="1" type="ORF">NCTC13093_02513</name>
</gene>
<keyword evidence="2" id="KW-1185">Reference proteome</keyword>
<sequence>MNKYRVLVKELNDAYDIASNWQEVIAGKEPSELTAAHTNLLKDKLVDLFQYSDEVADTDSSFDKRSSLNNAITQDTMPYQGYADK</sequence>
<name>A0A2X0XN73_9GAMM</name>
<dbReference type="RefSeq" id="WP_113745150.1">
    <property type="nucleotide sequence ID" value="NZ_UAPV01000004.1"/>
</dbReference>
<organism evidence="1 2">
    <name type="scientific">Anaerobiospirillum thomasii</name>
    <dbReference type="NCBI Taxonomy" id="179995"/>
    <lineage>
        <taxon>Bacteria</taxon>
        <taxon>Pseudomonadati</taxon>
        <taxon>Pseudomonadota</taxon>
        <taxon>Gammaproteobacteria</taxon>
        <taxon>Aeromonadales</taxon>
        <taxon>Succinivibrionaceae</taxon>
        <taxon>Anaerobiospirillum</taxon>
    </lineage>
</organism>
<dbReference type="Proteomes" id="UP000250086">
    <property type="component" value="Unassembled WGS sequence"/>
</dbReference>